<name>A0ABU2AE67_9BURK</name>
<dbReference type="RefSeq" id="WP_310332494.1">
    <property type="nucleotide sequence ID" value="NZ_JAVDXV010000010.1"/>
</dbReference>
<proteinExistence type="predicted"/>
<gene>
    <name evidence="2" type="ORF">J2X21_004655</name>
</gene>
<evidence type="ECO:0000313" key="3">
    <source>
        <dbReference type="Proteomes" id="UP001180825"/>
    </source>
</evidence>
<dbReference type="EMBL" id="JAVDXV010000010">
    <property type="protein sequence ID" value="MDR7335490.1"/>
    <property type="molecule type" value="Genomic_DNA"/>
</dbReference>
<feature type="region of interest" description="Disordered" evidence="1">
    <location>
        <begin position="91"/>
        <end position="118"/>
    </location>
</feature>
<protein>
    <submittedName>
        <fullName evidence="2">Uncharacterized protein</fullName>
    </submittedName>
</protein>
<dbReference type="Proteomes" id="UP001180825">
    <property type="component" value="Unassembled WGS sequence"/>
</dbReference>
<feature type="compositionally biased region" description="Basic and acidic residues" evidence="1">
    <location>
        <begin position="91"/>
        <end position="107"/>
    </location>
</feature>
<reference evidence="2 3" key="1">
    <citation type="submission" date="2023-07" db="EMBL/GenBank/DDBJ databases">
        <title>Sorghum-associated microbial communities from plants grown in Nebraska, USA.</title>
        <authorList>
            <person name="Schachtman D."/>
        </authorList>
    </citation>
    <scope>NUCLEOTIDE SEQUENCE [LARGE SCALE GENOMIC DNA]</scope>
    <source>
        <strain evidence="2 3">BE316</strain>
    </source>
</reference>
<evidence type="ECO:0000256" key="1">
    <source>
        <dbReference type="SAM" id="MobiDB-lite"/>
    </source>
</evidence>
<evidence type="ECO:0000313" key="2">
    <source>
        <dbReference type="EMBL" id="MDR7335490.1"/>
    </source>
</evidence>
<accession>A0ABU2AE67</accession>
<feature type="region of interest" description="Disordered" evidence="1">
    <location>
        <begin position="1"/>
        <end position="28"/>
    </location>
</feature>
<comment type="caution">
    <text evidence="2">The sequence shown here is derived from an EMBL/GenBank/DDBJ whole genome shotgun (WGS) entry which is preliminary data.</text>
</comment>
<keyword evidence="3" id="KW-1185">Reference proteome</keyword>
<sequence>MPAHHPSAPPVAGAHIVSHDYSPAPSSRRRVHAVAAVMLGGALLATAALQLADERPLSQQLGSALRQTGDTLQQWQHQLARGLQVSLRAVADGRDTPDKPAGTDDRAVSAQAPLPQRR</sequence>
<organism evidence="2 3">
    <name type="scientific">Roseateles asaccharophilus</name>
    <dbReference type="NCBI Taxonomy" id="582607"/>
    <lineage>
        <taxon>Bacteria</taxon>
        <taxon>Pseudomonadati</taxon>
        <taxon>Pseudomonadota</taxon>
        <taxon>Betaproteobacteria</taxon>
        <taxon>Burkholderiales</taxon>
        <taxon>Sphaerotilaceae</taxon>
        <taxon>Roseateles</taxon>
    </lineage>
</organism>